<dbReference type="EMBL" id="AP017928">
    <property type="protein sequence ID" value="BBA36799.1"/>
    <property type="molecule type" value="Genomic_DNA"/>
</dbReference>
<dbReference type="GO" id="GO:0016747">
    <property type="term" value="F:acyltransferase activity, transferring groups other than amino-acyl groups"/>
    <property type="evidence" value="ECO:0007669"/>
    <property type="project" value="InterPro"/>
</dbReference>
<name>A0A250L2M2_9GAMM</name>
<dbReference type="OrthoDB" id="8018214at2"/>
<dbReference type="InterPro" id="IPR016181">
    <property type="entry name" value="Acyl_CoA_acyltransferase"/>
</dbReference>
<evidence type="ECO:0000259" key="1">
    <source>
        <dbReference type="PROSITE" id="PS51186"/>
    </source>
</evidence>
<protein>
    <submittedName>
        <fullName evidence="2">Acetyltransferase (GNAT) family</fullName>
    </submittedName>
</protein>
<organism evidence="2 3">
    <name type="scientific">Methylocaldum marinum</name>
    <dbReference type="NCBI Taxonomy" id="1432792"/>
    <lineage>
        <taxon>Bacteria</taxon>
        <taxon>Pseudomonadati</taxon>
        <taxon>Pseudomonadota</taxon>
        <taxon>Gammaproteobacteria</taxon>
        <taxon>Methylococcales</taxon>
        <taxon>Methylococcaceae</taxon>
        <taxon>Methylocaldum</taxon>
    </lineage>
</organism>
<evidence type="ECO:0000313" key="3">
    <source>
        <dbReference type="Proteomes" id="UP000266313"/>
    </source>
</evidence>
<dbReference type="RefSeq" id="WP_119631916.1">
    <property type="nucleotide sequence ID" value="NZ_AP017928.1"/>
</dbReference>
<accession>A0A250L2M2</accession>
<dbReference type="Proteomes" id="UP000266313">
    <property type="component" value="Chromosome"/>
</dbReference>
<dbReference type="PROSITE" id="PS51186">
    <property type="entry name" value="GNAT"/>
    <property type="match status" value="1"/>
</dbReference>
<keyword evidence="3" id="KW-1185">Reference proteome</keyword>
<dbReference type="AlphaFoldDB" id="A0A250L2M2"/>
<reference evidence="2 3" key="1">
    <citation type="submission" date="2016-12" db="EMBL/GenBank/DDBJ databases">
        <title>Genome sequencing of Methylocaldum marinum.</title>
        <authorList>
            <person name="Takeuchi M."/>
            <person name="Kamagata Y."/>
            <person name="Hiraoka S."/>
            <person name="Oshima K."/>
            <person name="Hattori M."/>
            <person name="Iwasaki W."/>
        </authorList>
    </citation>
    <scope>NUCLEOTIDE SEQUENCE [LARGE SCALE GENOMIC DNA]</scope>
    <source>
        <strain evidence="2 3">S8</strain>
    </source>
</reference>
<dbReference type="KEGG" id="mmai:sS8_4876"/>
<sequence length="242" mass="28174">MVKTGIVTLSPFSGRRVFAEELYNLSVRGINFVTVFRILRAVAIRTADQAFASCPEPYRAHFLTAKMLREFALDPENDLSESFLEEALSKGDECFGICDGNRLASYGWYSFHPTRIDPPDLLLHFNRDYIYMYKGFTHTRYRGQRLHAIGMTLALQHYLDRGYKGLVSYVESHNFDSLRSVSRMGYREFGSIFLMRVFGRYLMHVSRGCEEFGFAVEEIARESRPLQRRTVRSLFRAVDRQR</sequence>
<dbReference type="SUPFAM" id="SSF55729">
    <property type="entry name" value="Acyl-CoA N-acyltransferases (Nat)"/>
    <property type="match status" value="1"/>
</dbReference>
<proteinExistence type="predicted"/>
<dbReference type="InterPro" id="IPR000182">
    <property type="entry name" value="GNAT_dom"/>
</dbReference>
<gene>
    <name evidence="2" type="ORF">sS8_4876</name>
</gene>
<feature type="domain" description="N-acetyltransferase" evidence="1">
    <location>
        <begin position="42"/>
        <end position="208"/>
    </location>
</feature>
<dbReference type="Gene3D" id="3.40.630.30">
    <property type="match status" value="1"/>
</dbReference>
<evidence type="ECO:0000313" key="2">
    <source>
        <dbReference type="EMBL" id="BBA36799.1"/>
    </source>
</evidence>
<keyword evidence="2" id="KW-0808">Transferase</keyword>